<dbReference type="AlphaFoldDB" id="A0A0S2TG94"/>
<evidence type="ECO:0000313" key="1">
    <source>
        <dbReference type="EMBL" id="ALP54183.1"/>
    </source>
</evidence>
<reference evidence="1" key="1">
    <citation type="submission" date="2015-10" db="EMBL/GenBank/DDBJ databases">
        <title>Description of Candidatus Tenderia electrophaga gen. nov, sp. nov., an Uncultivated Electroautotroph from a Biocathode Enrichment.</title>
        <authorList>
            <person name="Eddie B.J."/>
            <person name="Malanoski A.P."/>
            <person name="Wang Z."/>
            <person name="Hall R.J."/>
            <person name="Oh S.D."/>
            <person name="Heiner C."/>
            <person name="Lin B."/>
            <person name="Strycharz-Glaven S.M."/>
        </authorList>
    </citation>
    <scope>NUCLEOTIDE SEQUENCE [LARGE SCALE GENOMIC DNA]</scope>
    <source>
        <strain evidence="1">NRL1</strain>
    </source>
</reference>
<sequence>MMPEKFDKLRDMETFTEGLMNRIFAFQEKQHPAWDESKPFPQRIGAIPLHNLMFSNPDRDPKLLGPTIAHYYPLREENRALVYYAKQVAEDPVVLDVHARNGFIGSLLAREGVNVVGLRDPLEKPNQIANFYDPTCYDMREGGLADVDFPIDVAFSAWMPSGKNFTPDIVRLKPKLIIYVYTEHVNEYSKLWQTGCAAAFNDLPDNYRIVDEWSIARPANLLQEAWPDLAASIEETRYVRIFADQSVPEIPQYAPEQMAEPYDWEAELEMALLTIEAKQHLRSRGIAV</sequence>
<dbReference type="EMBL" id="CP013099">
    <property type="protein sequence ID" value="ALP54183.1"/>
    <property type="molecule type" value="Genomic_DNA"/>
</dbReference>
<proteinExistence type="predicted"/>
<evidence type="ECO:0008006" key="3">
    <source>
        <dbReference type="Google" id="ProtNLM"/>
    </source>
</evidence>
<gene>
    <name evidence="1" type="ORF">Tel_14125</name>
</gene>
<dbReference type="STRING" id="1748243.Tel_14125"/>
<dbReference type="Proteomes" id="UP000055136">
    <property type="component" value="Chromosome"/>
</dbReference>
<evidence type="ECO:0000313" key="2">
    <source>
        <dbReference type="Proteomes" id="UP000055136"/>
    </source>
</evidence>
<name>A0A0S2TG94_9GAMM</name>
<dbReference type="KEGG" id="tee:Tel_14125"/>
<organism evidence="1 2">
    <name type="scientific">Candidatus Tenderia electrophaga</name>
    <dbReference type="NCBI Taxonomy" id="1748243"/>
    <lineage>
        <taxon>Bacteria</taxon>
        <taxon>Pseudomonadati</taxon>
        <taxon>Pseudomonadota</taxon>
        <taxon>Gammaproteobacteria</taxon>
        <taxon>Candidatus Tenderiales</taxon>
        <taxon>Candidatus Tenderiaceae</taxon>
        <taxon>Candidatus Tenderia</taxon>
    </lineage>
</organism>
<keyword evidence="2" id="KW-1185">Reference proteome</keyword>
<protein>
    <recommendedName>
        <fullName evidence="3">Methyltransferase</fullName>
    </recommendedName>
</protein>
<accession>A0A0S2TG94</accession>